<keyword evidence="1" id="KW-0732">Signal</keyword>
<feature type="domain" description="Peptidase M61 catalytic" evidence="2">
    <location>
        <begin position="121"/>
        <end position="171"/>
    </location>
</feature>
<reference evidence="3 4" key="1">
    <citation type="submission" date="2020-04" db="EMBL/GenBank/DDBJ databases">
        <title>Thalassotalea sp. M1531, isolated from the surface of marine red alga.</title>
        <authorList>
            <person name="Pang L."/>
            <person name="Lu D.-C."/>
        </authorList>
    </citation>
    <scope>NUCLEOTIDE SEQUENCE [LARGE SCALE GENOMIC DNA]</scope>
    <source>
        <strain evidence="3 4">M1531</strain>
    </source>
</reference>
<dbReference type="SUPFAM" id="SSF55486">
    <property type="entry name" value="Metalloproteases ('zincins'), catalytic domain"/>
    <property type="match status" value="1"/>
</dbReference>
<sequence>MKKFIVLITFFLVFLPAHSANYLWQNKQDIAKHQHEKIQQWLKFGVKATEKTFHKLPFKPIKFRVKPSKRNNEPVPWGQVNRMDNSILLHTSLKFSINDLKNDWTLYHELSHLYLPFLSDDARWLSEGFATYSQQIIMLKAGLLSSTEFVERISAGLKRGRKNTSMNDDMLFIASQNMRKQRSFMRNYWSGAAFFIEVDLALQQKGLNLPIVINRYITCCLTDEMRGDELISVLDEVSQSTIFSSFFQEYYVREDFPSITQKNINKLANFYNSK</sequence>
<name>A0A7Y0LDH4_9GAMM</name>
<evidence type="ECO:0000259" key="2">
    <source>
        <dbReference type="Pfam" id="PF05299"/>
    </source>
</evidence>
<dbReference type="Proteomes" id="UP000568664">
    <property type="component" value="Unassembled WGS sequence"/>
</dbReference>
<dbReference type="Pfam" id="PF05299">
    <property type="entry name" value="Peptidase_M61"/>
    <property type="match status" value="1"/>
</dbReference>
<accession>A0A7Y0LDH4</accession>
<evidence type="ECO:0000313" key="4">
    <source>
        <dbReference type="Proteomes" id="UP000568664"/>
    </source>
</evidence>
<gene>
    <name evidence="3" type="ORF">HII17_11390</name>
</gene>
<dbReference type="AlphaFoldDB" id="A0A7Y0LDH4"/>
<dbReference type="Gene3D" id="1.10.390.10">
    <property type="entry name" value="Neutral Protease Domain 2"/>
    <property type="match status" value="1"/>
</dbReference>
<dbReference type="InterPro" id="IPR027268">
    <property type="entry name" value="Peptidase_M4/M1_CTD_sf"/>
</dbReference>
<feature type="signal peptide" evidence="1">
    <location>
        <begin position="1"/>
        <end position="19"/>
    </location>
</feature>
<dbReference type="InterPro" id="IPR007963">
    <property type="entry name" value="Peptidase_M61_catalytic"/>
</dbReference>
<proteinExistence type="predicted"/>
<dbReference type="EMBL" id="JABBXH010000003">
    <property type="protein sequence ID" value="NMP32174.1"/>
    <property type="molecule type" value="Genomic_DNA"/>
</dbReference>
<comment type="caution">
    <text evidence="3">The sequence shown here is derived from an EMBL/GenBank/DDBJ whole genome shotgun (WGS) entry which is preliminary data.</text>
</comment>
<evidence type="ECO:0000313" key="3">
    <source>
        <dbReference type="EMBL" id="NMP32174.1"/>
    </source>
</evidence>
<protein>
    <recommendedName>
        <fullName evidence="2">Peptidase M61 catalytic domain-containing protein</fullName>
    </recommendedName>
</protein>
<evidence type="ECO:0000256" key="1">
    <source>
        <dbReference type="SAM" id="SignalP"/>
    </source>
</evidence>
<keyword evidence="4" id="KW-1185">Reference proteome</keyword>
<feature type="chain" id="PRO_5031038609" description="Peptidase M61 catalytic domain-containing protein" evidence="1">
    <location>
        <begin position="20"/>
        <end position="274"/>
    </location>
</feature>
<organism evidence="3 4">
    <name type="scientific">Thalassotalea algicola</name>
    <dbReference type="NCBI Taxonomy" id="2716224"/>
    <lineage>
        <taxon>Bacteria</taxon>
        <taxon>Pseudomonadati</taxon>
        <taxon>Pseudomonadota</taxon>
        <taxon>Gammaproteobacteria</taxon>
        <taxon>Alteromonadales</taxon>
        <taxon>Colwelliaceae</taxon>
        <taxon>Thalassotalea</taxon>
    </lineage>
</organism>
<dbReference type="RefSeq" id="WP_169075488.1">
    <property type="nucleotide sequence ID" value="NZ_JABBXH010000003.1"/>
</dbReference>